<dbReference type="FunFam" id="3.20.20.70:FF:000352">
    <property type="entry name" value="Metallo cofactor biosynthesis protein"/>
    <property type="match status" value="1"/>
</dbReference>
<dbReference type="SFLD" id="SFLDG01386">
    <property type="entry name" value="main_SPASM_domain-containing"/>
    <property type="match status" value="1"/>
</dbReference>
<evidence type="ECO:0000256" key="4">
    <source>
        <dbReference type="ARBA" id="ARBA00023014"/>
    </source>
</evidence>
<dbReference type="GO" id="GO:0051536">
    <property type="term" value="F:iron-sulfur cluster binding"/>
    <property type="evidence" value="ECO:0007669"/>
    <property type="project" value="UniProtKB-KW"/>
</dbReference>
<dbReference type="PANTHER" id="PTHR11228:SF7">
    <property type="entry name" value="PQQA PEPTIDE CYCLASE"/>
    <property type="match status" value="1"/>
</dbReference>
<evidence type="ECO:0000256" key="3">
    <source>
        <dbReference type="ARBA" id="ARBA00023004"/>
    </source>
</evidence>
<name>A0A0E3H949_METTT</name>
<gene>
    <name evidence="6" type="ORF">MSTHT_1726</name>
</gene>
<dbReference type="Gene3D" id="3.20.20.70">
    <property type="entry name" value="Aldolase class I"/>
    <property type="match status" value="1"/>
</dbReference>
<reference evidence="6 7" key="1">
    <citation type="submission" date="2014-07" db="EMBL/GenBank/DDBJ databases">
        <title>Methanogenic archaea and the global carbon cycle.</title>
        <authorList>
            <person name="Henriksen J.R."/>
            <person name="Luke J."/>
            <person name="Reinhart S."/>
            <person name="Benedict M.N."/>
            <person name="Youngblut N.D."/>
            <person name="Metcalf M.E."/>
            <person name="Whitaker R.J."/>
            <person name="Metcalf W.W."/>
        </authorList>
    </citation>
    <scope>NUCLEOTIDE SEQUENCE [LARGE SCALE GENOMIC DNA]</scope>
    <source>
        <strain evidence="7">ATCC 43570 / DSM 1825 / OCM 12 / VKM B-1830 / TM-1</strain>
    </source>
</reference>
<keyword evidence="1" id="KW-0949">S-adenosyl-L-methionine</keyword>
<dbReference type="AlphaFoldDB" id="A0A0E3H949"/>
<dbReference type="KEGG" id="mthr:MSTHT_1726"/>
<dbReference type="PANTHER" id="PTHR11228">
    <property type="entry name" value="RADICAL SAM DOMAIN PROTEIN"/>
    <property type="match status" value="1"/>
</dbReference>
<dbReference type="SFLD" id="SFLDS00029">
    <property type="entry name" value="Radical_SAM"/>
    <property type="match status" value="1"/>
</dbReference>
<dbReference type="InterPro" id="IPR006638">
    <property type="entry name" value="Elp3/MiaA/NifB-like_rSAM"/>
</dbReference>
<dbReference type="SFLD" id="SFLDG01067">
    <property type="entry name" value="SPASM/twitch_domain_containing"/>
    <property type="match status" value="1"/>
</dbReference>
<dbReference type="CDD" id="cd21128">
    <property type="entry name" value="SPASM_rSAM"/>
    <property type="match status" value="1"/>
</dbReference>
<dbReference type="SMART" id="SM00729">
    <property type="entry name" value="Elp3"/>
    <property type="match status" value="1"/>
</dbReference>
<dbReference type="PATRIC" id="fig|523844.20.peg.2136"/>
<dbReference type="RefSeq" id="WP_048167499.1">
    <property type="nucleotide sequence ID" value="NZ_CP009501.1"/>
</dbReference>
<dbReference type="HOGENOM" id="CLU_043914_0_0_2"/>
<dbReference type="InterPro" id="IPR050377">
    <property type="entry name" value="Radical_SAM_PqqE_MftC-like"/>
</dbReference>
<accession>A0A0E3H949</accession>
<feature type="domain" description="Radical SAM core" evidence="5">
    <location>
        <begin position="86"/>
        <end position="299"/>
    </location>
</feature>
<dbReference type="PROSITE" id="PS51918">
    <property type="entry name" value="RADICAL_SAM"/>
    <property type="match status" value="1"/>
</dbReference>
<dbReference type="InterPro" id="IPR023885">
    <property type="entry name" value="4Fe4S-binding_SPASM_dom"/>
</dbReference>
<dbReference type="GeneID" id="41602913"/>
<dbReference type="STRING" id="523844.MSTHT_1726"/>
<dbReference type="EMBL" id="CP009501">
    <property type="protein sequence ID" value="AKB13484.1"/>
    <property type="molecule type" value="Genomic_DNA"/>
</dbReference>
<dbReference type="GO" id="GO:0006783">
    <property type="term" value="P:heme biosynthetic process"/>
    <property type="evidence" value="ECO:0007669"/>
    <property type="project" value="TreeGrafter"/>
</dbReference>
<evidence type="ECO:0000313" key="7">
    <source>
        <dbReference type="Proteomes" id="UP000066529"/>
    </source>
</evidence>
<keyword evidence="4" id="KW-0411">Iron-sulfur</keyword>
<dbReference type="InterPro" id="IPR058240">
    <property type="entry name" value="rSAM_sf"/>
</dbReference>
<dbReference type="SUPFAM" id="SSF102114">
    <property type="entry name" value="Radical SAM enzymes"/>
    <property type="match status" value="1"/>
</dbReference>
<dbReference type="Pfam" id="PF04055">
    <property type="entry name" value="Radical_SAM"/>
    <property type="match status" value="1"/>
</dbReference>
<dbReference type="InterPro" id="IPR013785">
    <property type="entry name" value="Aldolase_TIM"/>
</dbReference>
<sequence>MQYDFFKSPILRVYTEIEDGYMRMKVSGAGSFLMRKSLEKNLSLFEGEKPVKTEADRLICSTWMPPVPSPGFDRLVKSQFFSFLGKMIPDQVTISITEECPNNCIHCALPDTKNRKKLAPETVKSIIDQVLEMGTTFVIFDGGEPLTYQGLEDLIRYVNPEKAITGLFTSGAGLTQERASSLKEAGLYSLTVSFDSAYEEKHDYVRGRKGVFKSAVEAVKNGVNAGLLVNIYVVLSRDNVNELDELYALASKLKVHELSFYEIVPTGRWMDHASEIMTPKDLRKFDNFVSRAREKEGPRVFPIPQVMKTTGCMAGRKWLHITPEGDILPCACIPIPYGNVHRDRIKDVWKKIREDPVYNAKCCLMRNPEFREKYLNLLE</sequence>
<dbReference type="GO" id="GO:0046872">
    <property type="term" value="F:metal ion binding"/>
    <property type="evidence" value="ECO:0007669"/>
    <property type="project" value="UniProtKB-KW"/>
</dbReference>
<dbReference type="GO" id="GO:0003824">
    <property type="term" value="F:catalytic activity"/>
    <property type="evidence" value="ECO:0007669"/>
    <property type="project" value="InterPro"/>
</dbReference>
<evidence type="ECO:0000259" key="5">
    <source>
        <dbReference type="PROSITE" id="PS51918"/>
    </source>
</evidence>
<dbReference type="OrthoDB" id="30736at2157"/>
<dbReference type="Proteomes" id="UP000066529">
    <property type="component" value="Chromosome"/>
</dbReference>
<keyword evidence="2" id="KW-0479">Metal-binding</keyword>
<dbReference type="CDD" id="cd01335">
    <property type="entry name" value="Radical_SAM"/>
    <property type="match status" value="1"/>
</dbReference>
<keyword evidence="3" id="KW-0408">Iron</keyword>
<dbReference type="Pfam" id="PF13186">
    <property type="entry name" value="SPASM"/>
    <property type="match status" value="1"/>
</dbReference>
<evidence type="ECO:0000313" key="6">
    <source>
        <dbReference type="EMBL" id="AKB13484.1"/>
    </source>
</evidence>
<protein>
    <submittedName>
        <fullName evidence="6">Radical SAM domain protein</fullName>
    </submittedName>
</protein>
<evidence type="ECO:0000256" key="1">
    <source>
        <dbReference type="ARBA" id="ARBA00022691"/>
    </source>
</evidence>
<evidence type="ECO:0000256" key="2">
    <source>
        <dbReference type="ARBA" id="ARBA00022723"/>
    </source>
</evidence>
<proteinExistence type="predicted"/>
<organism evidence="6 7">
    <name type="scientific">Methanosarcina thermophila (strain ATCC 43570 / DSM 1825 / OCM 12 / VKM B-1830 / TM-1)</name>
    <dbReference type="NCBI Taxonomy" id="523844"/>
    <lineage>
        <taxon>Archaea</taxon>
        <taxon>Methanobacteriati</taxon>
        <taxon>Methanobacteriota</taxon>
        <taxon>Stenosarchaea group</taxon>
        <taxon>Methanomicrobia</taxon>
        <taxon>Methanosarcinales</taxon>
        <taxon>Methanosarcinaceae</taxon>
        <taxon>Methanosarcina</taxon>
    </lineage>
</organism>
<dbReference type="InterPro" id="IPR007197">
    <property type="entry name" value="rSAM"/>
</dbReference>